<accession>R9TEA9</accession>
<name>R9TEA9_9CAUD</name>
<dbReference type="Proteomes" id="UP000201461">
    <property type="component" value="Segment"/>
</dbReference>
<dbReference type="GeneID" id="15926527"/>
<dbReference type="RefSeq" id="YP_008125225.1">
    <property type="nucleotide sequence ID" value="NC_021529.2"/>
</dbReference>
<protein>
    <submittedName>
        <fullName evidence="1">Uncharacterized protein</fullName>
    </submittedName>
</protein>
<dbReference type="EMBL" id="HQ317393">
    <property type="protein sequence ID" value="AGN30076.1"/>
    <property type="molecule type" value="Genomic_DNA"/>
</dbReference>
<proteinExistence type="predicted"/>
<organism evidence="1 2">
    <name type="scientific">Vibrio phage nt-1</name>
    <dbReference type="NCBI Taxonomy" id="115992"/>
    <lineage>
        <taxon>Viruses</taxon>
        <taxon>Duplodnaviria</taxon>
        <taxon>Heunggongvirae</taxon>
        <taxon>Uroviricota</taxon>
        <taxon>Caudoviricetes</taxon>
        <taxon>Pantevenvirales</taxon>
        <taxon>Straboviridae</taxon>
        <taxon>Mylasvirus</taxon>
        <taxon>Mylasvirus persius</taxon>
    </lineage>
</organism>
<sequence>MRHTLDFKHVWFVVEIKKRKIVAFEEHDMYAGGQLKLPTDRNVTEWVRAKMHGRVHGEVMIDKIDTFLEEHVDQ</sequence>
<dbReference type="KEGG" id="vg:15926527"/>
<reference evidence="1 2" key="1">
    <citation type="journal article" date="2014" name="Genome Biol. Evol.">
        <title>Composite Conserved Promoter-Terminator Motifs (PeSLs) that Mediate Modular Shuffling in the Diverse T4-Like Myoviruses.</title>
        <authorList>
            <person name="Comeau A.M."/>
            <person name="Arbiol C."/>
            <person name="Krisch H.M."/>
        </authorList>
    </citation>
    <scope>NUCLEOTIDE SEQUENCE [LARGE SCALE GENOMIC DNA]</scope>
</reference>
<gene>
    <name evidence="1" type="ORF">VPFG_00074</name>
</gene>
<keyword evidence="2" id="KW-1185">Reference proteome</keyword>
<evidence type="ECO:0000313" key="1">
    <source>
        <dbReference type="EMBL" id="AGN30076.1"/>
    </source>
</evidence>
<evidence type="ECO:0000313" key="2">
    <source>
        <dbReference type="Proteomes" id="UP000201461"/>
    </source>
</evidence>